<evidence type="ECO:0000313" key="2">
    <source>
        <dbReference type="EMBL" id="CAX70094.1"/>
    </source>
</evidence>
<dbReference type="AlphaFoldDB" id="C1L5W6"/>
<sequence>MGEVMNSRSLDSNEISFDASRLNDDIIKLKRQRSDKISNLMGHYLLKGWRMLNESCPKCETILFQQPNGLYYCIACSEIDEDKSSPTKNSLENQHLVNKSPNLSSESPPFRNDADISTHSLTKIVSGLPKKSTDAQRRPLSSTKQILTNEHNEISILTELREKINWCMLQLIETTSPIEIQHWVDTLKSLLDLWDKLLKCNFIKCYHEEKYSHS</sequence>
<protein>
    <submittedName>
        <fullName evidence="2">Sjoegren syndrome/scleroderma autoantigen 1 homolog</fullName>
    </submittedName>
</protein>
<reference evidence="2" key="1">
    <citation type="journal article" date="2009" name="Nature">
        <title>The Schistosoma japonicum genome reveals features of host-parasite interplay.</title>
        <authorList>
            <person name="Liu F."/>
            <person name="Zhou Y."/>
            <person name="Wang Z.Q."/>
            <person name="Lu G."/>
            <person name="Zheng H."/>
            <person name="Brindley P.J."/>
            <person name="McManus D.P."/>
            <person name="Blair D."/>
            <person name="Zhang Q.H."/>
            <person name="Zhong Y."/>
            <person name="Wang S."/>
            <person name="Han Z.G."/>
            <person name="Chen Z."/>
        </authorList>
    </citation>
    <scope>NUCLEOTIDE SEQUENCE</scope>
    <source>
        <strain evidence="2">Anhui</strain>
    </source>
</reference>
<dbReference type="PANTHER" id="PTHR16537">
    <property type="entry name" value="SJOEGREN SYNDROME/SCLERODERMA AUTOANTIGEN 1"/>
    <property type="match status" value="1"/>
</dbReference>
<dbReference type="InterPro" id="IPR051888">
    <property type="entry name" value="UPF0148_domain"/>
</dbReference>
<name>C1L5W6_SCHJA</name>
<reference evidence="2" key="2">
    <citation type="submission" date="2009-03" db="EMBL/GenBank/DDBJ databases">
        <authorList>
            <person name="Gang L."/>
        </authorList>
    </citation>
    <scope>NUCLEOTIDE SEQUENCE</scope>
    <source>
        <strain evidence="2">Anhui</strain>
    </source>
</reference>
<organism evidence="2">
    <name type="scientific">Schistosoma japonicum</name>
    <name type="common">Blood fluke</name>
    <dbReference type="NCBI Taxonomy" id="6182"/>
    <lineage>
        <taxon>Eukaryota</taxon>
        <taxon>Metazoa</taxon>
        <taxon>Spiralia</taxon>
        <taxon>Lophotrochozoa</taxon>
        <taxon>Platyhelminthes</taxon>
        <taxon>Trematoda</taxon>
        <taxon>Digenea</taxon>
        <taxon>Strigeidida</taxon>
        <taxon>Schistosomatoidea</taxon>
        <taxon>Schistosomatidae</taxon>
        <taxon>Schistosoma</taxon>
    </lineage>
</organism>
<evidence type="ECO:0000256" key="1">
    <source>
        <dbReference type="SAM" id="MobiDB-lite"/>
    </source>
</evidence>
<dbReference type="PANTHER" id="PTHR16537:SF1">
    <property type="entry name" value="PROTEIN ZNRD2"/>
    <property type="match status" value="1"/>
</dbReference>
<dbReference type="Pfam" id="PF06677">
    <property type="entry name" value="Auto_anti-p27"/>
    <property type="match status" value="1"/>
</dbReference>
<feature type="compositionally biased region" description="Polar residues" evidence="1">
    <location>
        <begin position="86"/>
        <end position="107"/>
    </location>
</feature>
<dbReference type="InterPro" id="IPR009563">
    <property type="entry name" value="SSSCA1"/>
</dbReference>
<dbReference type="EMBL" id="FN314361">
    <property type="protein sequence ID" value="CAX70094.1"/>
    <property type="molecule type" value="mRNA"/>
</dbReference>
<proteinExistence type="evidence at transcript level"/>
<feature type="region of interest" description="Disordered" evidence="1">
    <location>
        <begin position="84"/>
        <end position="114"/>
    </location>
</feature>
<accession>C1L5W6</accession>